<organism evidence="3 4">
    <name type="scientific">Acetivibrio ethanolgignens</name>
    <dbReference type="NCBI Taxonomy" id="290052"/>
    <lineage>
        <taxon>Bacteria</taxon>
        <taxon>Bacillati</taxon>
        <taxon>Bacillota</taxon>
        <taxon>Clostridia</taxon>
        <taxon>Eubacteriales</taxon>
        <taxon>Oscillospiraceae</taxon>
        <taxon>Acetivibrio</taxon>
    </lineage>
</organism>
<keyword evidence="1 2" id="KW-0819">tRNA processing</keyword>
<comment type="subcellular location">
    <subcellularLocation>
        <location evidence="2">Cytoplasm</location>
    </subcellularLocation>
</comment>
<dbReference type="STRING" id="290052.ASU35_08455"/>
<dbReference type="NCBIfam" id="NF010191">
    <property type="entry name" value="PRK13670.1"/>
    <property type="match status" value="1"/>
</dbReference>
<dbReference type="PANTHER" id="PTHR37825">
    <property type="entry name" value="TRNA(MET) CYTIDINE ACETATE LIGASE"/>
    <property type="match status" value="1"/>
</dbReference>
<keyword evidence="2" id="KW-0436">Ligase</keyword>
<dbReference type="InterPro" id="IPR008513">
    <property type="entry name" value="tRNA(Met)_cyd_acetate_ligase"/>
</dbReference>
<evidence type="ECO:0000256" key="2">
    <source>
        <dbReference type="HAMAP-Rule" id="MF_01539"/>
    </source>
</evidence>
<evidence type="ECO:0000313" key="4">
    <source>
        <dbReference type="Proteomes" id="UP000054874"/>
    </source>
</evidence>
<dbReference type="RefSeq" id="WP_058352238.1">
    <property type="nucleotide sequence ID" value="NZ_CABMMD010000113.1"/>
</dbReference>
<dbReference type="EMBL" id="LNAM01000113">
    <property type="protein sequence ID" value="KSV59530.1"/>
    <property type="molecule type" value="Genomic_DNA"/>
</dbReference>
<feature type="binding site" evidence="2">
    <location>
        <position position="191"/>
    </location>
    <ligand>
        <name>ATP</name>
        <dbReference type="ChEBI" id="CHEBI:30616"/>
    </ligand>
</feature>
<dbReference type="GO" id="GO:0006400">
    <property type="term" value="P:tRNA modification"/>
    <property type="evidence" value="ECO:0007669"/>
    <property type="project" value="UniProtKB-UniRule"/>
</dbReference>
<reference evidence="3 4" key="1">
    <citation type="submission" date="2015-11" db="EMBL/GenBank/DDBJ databases">
        <title>Butyribacter intestini gen. nov., sp. nov., a butyric acid-producing bacterium of the family Lachnospiraceae isolated from the human faeces.</title>
        <authorList>
            <person name="Zou Y."/>
            <person name="Xue W."/>
            <person name="Luo G."/>
            <person name="Lv M."/>
        </authorList>
    </citation>
    <scope>NUCLEOTIDE SEQUENCE [LARGE SCALE GENOMIC DNA]</scope>
    <source>
        <strain evidence="3 4">ACET-33324</strain>
    </source>
</reference>
<sequence>MKTVGLITEYNPFHNGHRYHIEKAKELTGADTAVVIMSGNYVQRGTPAIIDKYTRTSIALEYGADLVFELPLSYSLSSAEGFARGAVESLHTLGFIDCLCFGSESTSLLEMKKLAKLLAEEPQEVSSLLKENIKNGMSYPKARMTALLTYLGNPSSETEALLSSPNTLLGLEYLKALYQLESPIEPFVLQRTGMEYHDSFHSGSSFNSATALRSCITDSVNKEKIFSQLKKNVPEAALSLMERKYQVSFPITEDDFSSLLYYKLLSEDSQSLAKYADMSSELAFRMKNLLEEYESFSSYAAKIKSRQYTLTRIYRCFLHILLDMYDLPDTLPYLRLLGLKRESSLLLNKKNLHTAVPIITKPADAVSQLPPSSLPYWELTVKATRLYNHIVSKKFGTRLKDDYRAPIIIR</sequence>
<dbReference type="EC" id="6.3.4.-" evidence="2"/>
<feature type="binding site" evidence="2">
    <location>
        <position position="102"/>
    </location>
    <ligand>
        <name>ATP</name>
        <dbReference type="ChEBI" id="CHEBI:30616"/>
    </ligand>
</feature>
<comment type="catalytic activity">
    <reaction evidence="2">
        <text>cytidine(34) in elongator tRNA(Met) + acetate + ATP = N(4)-acetylcytidine(34) in elongator tRNA(Met) + AMP + diphosphate</text>
        <dbReference type="Rhea" id="RHEA:58144"/>
        <dbReference type="Rhea" id="RHEA-COMP:10693"/>
        <dbReference type="Rhea" id="RHEA-COMP:10694"/>
        <dbReference type="ChEBI" id="CHEBI:30089"/>
        <dbReference type="ChEBI" id="CHEBI:30616"/>
        <dbReference type="ChEBI" id="CHEBI:33019"/>
        <dbReference type="ChEBI" id="CHEBI:74900"/>
        <dbReference type="ChEBI" id="CHEBI:82748"/>
        <dbReference type="ChEBI" id="CHEBI:456215"/>
    </reaction>
</comment>
<keyword evidence="2" id="KW-0820">tRNA-binding</keyword>
<keyword evidence="2" id="KW-0547">Nucleotide-binding</keyword>
<dbReference type="GO" id="GO:0000049">
    <property type="term" value="F:tRNA binding"/>
    <property type="evidence" value="ECO:0007669"/>
    <property type="project" value="UniProtKB-KW"/>
</dbReference>
<accession>A0A0V8QGG6</accession>
<dbReference type="HAMAP" id="MF_01539">
    <property type="entry name" value="TmcAL"/>
    <property type="match status" value="1"/>
</dbReference>
<dbReference type="AlphaFoldDB" id="A0A0V8QGG6"/>
<feature type="binding site" evidence="2">
    <location>
        <position position="166"/>
    </location>
    <ligand>
        <name>ATP</name>
        <dbReference type="ChEBI" id="CHEBI:30616"/>
    </ligand>
</feature>
<dbReference type="Gene3D" id="3.40.50.620">
    <property type="entry name" value="HUPs"/>
    <property type="match status" value="1"/>
</dbReference>
<protein>
    <recommendedName>
        <fullName evidence="2">tRNA(Met) cytidine acetate ligase</fullName>
        <ecNumber evidence="2">6.3.4.-</ecNumber>
    </recommendedName>
</protein>
<dbReference type="PANTHER" id="PTHR37825:SF1">
    <property type="entry name" value="TRNA(MET) CYTIDINE ACETATE LIGASE"/>
    <property type="match status" value="1"/>
</dbReference>
<dbReference type="Proteomes" id="UP000054874">
    <property type="component" value="Unassembled WGS sequence"/>
</dbReference>
<comment type="caution">
    <text evidence="3">The sequence shown here is derived from an EMBL/GenBank/DDBJ whole genome shotgun (WGS) entry which is preliminary data.</text>
</comment>
<keyword evidence="2" id="KW-0694">RNA-binding</keyword>
<keyword evidence="4" id="KW-1185">Reference proteome</keyword>
<comment type="similarity">
    <text evidence="2">Belongs to the TmcAL family.</text>
</comment>
<dbReference type="GO" id="GO:0005524">
    <property type="term" value="F:ATP binding"/>
    <property type="evidence" value="ECO:0007669"/>
    <property type="project" value="UniProtKB-KW"/>
</dbReference>
<evidence type="ECO:0000313" key="3">
    <source>
        <dbReference type="EMBL" id="KSV59530.1"/>
    </source>
</evidence>
<comment type="function">
    <text evidence="2">Catalyzes the formation of N(4)-acetylcytidine (ac(4)C) at the wobble position of elongator tRNA(Met), using acetate and ATP as substrates. First activates an acetate ion to form acetyladenylate (Ac-AMP) and then transfers the acetyl group to tRNA to form ac(4)C34.</text>
</comment>
<dbReference type="GO" id="GO:0005737">
    <property type="term" value="C:cytoplasm"/>
    <property type="evidence" value="ECO:0007669"/>
    <property type="project" value="UniProtKB-SubCell"/>
</dbReference>
<feature type="binding site" evidence="2">
    <location>
        <begin position="7"/>
        <end position="20"/>
    </location>
    <ligand>
        <name>ATP</name>
        <dbReference type="ChEBI" id="CHEBI:30616"/>
    </ligand>
</feature>
<keyword evidence="2" id="KW-0067">ATP-binding</keyword>
<keyword evidence="2" id="KW-0963">Cytoplasm</keyword>
<gene>
    <name evidence="2" type="primary">tmcAL</name>
    <name evidence="3" type="ORF">ASU35_08455</name>
</gene>
<comment type="caution">
    <text evidence="2">Lacks conserved residue(s) required for the propagation of feature annotation.</text>
</comment>
<dbReference type="Pfam" id="PF05636">
    <property type="entry name" value="HIGH_NTase1"/>
    <property type="match status" value="1"/>
</dbReference>
<name>A0A0V8QGG6_9FIRM</name>
<dbReference type="InterPro" id="IPR014729">
    <property type="entry name" value="Rossmann-like_a/b/a_fold"/>
</dbReference>
<dbReference type="OrthoDB" id="9769796at2"/>
<proteinExistence type="inferred from homology"/>
<dbReference type="SUPFAM" id="SSF52374">
    <property type="entry name" value="Nucleotidylyl transferase"/>
    <property type="match status" value="1"/>
</dbReference>
<dbReference type="GO" id="GO:0016879">
    <property type="term" value="F:ligase activity, forming carbon-nitrogen bonds"/>
    <property type="evidence" value="ECO:0007669"/>
    <property type="project" value="UniProtKB-UniRule"/>
</dbReference>
<evidence type="ECO:0000256" key="1">
    <source>
        <dbReference type="ARBA" id="ARBA00022694"/>
    </source>
</evidence>